<reference evidence="3" key="3">
    <citation type="submission" date="2018-10" db="EMBL/GenBank/DDBJ databases">
        <authorList>
            <person name="Whitman W."/>
            <person name="Huntemann M."/>
            <person name="Clum A."/>
            <person name="Pillay M."/>
            <person name="Palaniappan K."/>
            <person name="Varghese N."/>
            <person name="Mikhailova N."/>
            <person name="Stamatis D."/>
            <person name="Reddy T."/>
            <person name="Daum C."/>
            <person name="Shapiro N."/>
            <person name="Ivanova N."/>
            <person name="Kyrpides N."/>
            <person name="Woyke T."/>
        </authorList>
    </citation>
    <scope>NUCLEOTIDE SEQUENCE</scope>
    <source>
        <strain evidence="3">CGMCC 1.10124</strain>
    </source>
</reference>
<evidence type="ECO:0000313" key="4">
    <source>
        <dbReference type="Proteomes" id="UP000277326"/>
    </source>
</evidence>
<dbReference type="KEGG" id="haer:DU502_11630"/>
<evidence type="ECO:0000313" key="2">
    <source>
        <dbReference type="EMBL" id="AZH25980.1"/>
    </source>
</evidence>
<dbReference type="GeneID" id="38471946"/>
<proteinExistence type="predicted"/>
<evidence type="ECO:0000313" key="5">
    <source>
        <dbReference type="Proteomes" id="UP000282007"/>
    </source>
</evidence>
<dbReference type="InterPro" id="IPR000340">
    <property type="entry name" value="Dual-sp_phosphatase_cat-dom"/>
</dbReference>
<dbReference type="EMBL" id="CP034145">
    <property type="protein sequence ID" value="AZH25980.1"/>
    <property type="molecule type" value="Genomic_DNA"/>
</dbReference>
<dbReference type="EMBL" id="REFS01000008">
    <property type="protein sequence ID" value="RMB11679.1"/>
    <property type="molecule type" value="Genomic_DNA"/>
</dbReference>
<evidence type="ECO:0000259" key="1">
    <source>
        <dbReference type="PROSITE" id="PS50056"/>
    </source>
</evidence>
<dbReference type="RefSeq" id="WP_121921913.1">
    <property type="nucleotide sequence ID" value="NZ_CP034145.1"/>
</dbReference>
<evidence type="ECO:0000313" key="3">
    <source>
        <dbReference type="EMBL" id="RMB11679.1"/>
    </source>
</evidence>
<protein>
    <submittedName>
        <fullName evidence="3">Dual specificity protein phosphatase-like protein</fullName>
    </submittedName>
</protein>
<feature type="domain" description="Tyrosine specific protein phosphatases" evidence="1">
    <location>
        <begin position="19"/>
        <end position="88"/>
    </location>
</feature>
<dbReference type="Proteomes" id="UP000282007">
    <property type="component" value="Chromosome"/>
</dbReference>
<dbReference type="Proteomes" id="UP000277326">
    <property type="component" value="Unassembled WGS sequence"/>
</dbReference>
<dbReference type="PROSITE" id="PS50056">
    <property type="entry name" value="TYR_PHOSPHATASE_2"/>
    <property type="match status" value="1"/>
</dbReference>
<dbReference type="Gene3D" id="3.90.190.10">
    <property type="entry name" value="Protein tyrosine phosphatase superfamily"/>
    <property type="match status" value="1"/>
</dbReference>
<dbReference type="Pfam" id="PF00782">
    <property type="entry name" value="DSPc"/>
    <property type="match status" value="1"/>
</dbReference>
<dbReference type="InterPro" id="IPR029021">
    <property type="entry name" value="Prot-tyrosine_phosphatase-like"/>
</dbReference>
<organism evidence="3 4">
    <name type="scientific">Haloplanus aerogenes</name>
    <dbReference type="NCBI Taxonomy" id="660522"/>
    <lineage>
        <taxon>Archaea</taxon>
        <taxon>Methanobacteriati</taxon>
        <taxon>Methanobacteriota</taxon>
        <taxon>Stenosarchaea group</taxon>
        <taxon>Halobacteria</taxon>
        <taxon>Halobacteriales</taxon>
        <taxon>Haloferacaceae</taxon>
        <taxon>Haloplanus</taxon>
    </lineage>
</organism>
<reference evidence="3 4" key="1">
    <citation type="journal article" date="2015" name="Stand. Genomic Sci.">
        <title>Genomic Encyclopedia of Bacterial and Archaeal Type Strains, Phase III: the genomes of soil and plant-associated and newly described type strains.</title>
        <authorList>
            <person name="Whitman W.B."/>
            <person name="Woyke T."/>
            <person name="Klenk H.P."/>
            <person name="Zhou Y."/>
            <person name="Lilburn T.G."/>
            <person name="Beck B.J."/>
            <person name="De Vos P."/>
            <person name="Vandamme P."/>
            <person name="Eisen J.A."/>
            <person name="Garrity G."/>
            <person name="Hugenholtz P."/>
            <person name="Kyrpides N.C."/>
        </authorList>
    </citation>
    <scope>NUCLEOTIDE SEQUENCE [LARGE SCALE GENOMIC DNA]</scope>
    <source>
        <strain evidence="3 4">CGMCC 1.10124</strain>
    </source>
</reference>
<gene>
    <name evidence="3" type="ORF">ATH50_3378</name>
    <name evidence="2" type="ORF">DU502_11630</name>
</gene>
<reference evidence="2 5" key="2">
    <citation type="submission" date="2018-07" db="EMBL/GenBank/DDBJ databases">
        <title>Genome sequences of Haloplanus aerogenes JCM 16430T.</title>
        <authorList>
            <person name="Kim Y.B."/>
            <person name="Roh S.W."/>
        </authorList>
    </citation>
    <scope>NUCLEOTIDE SEQUENCE [LARGE SCALE GENOMIC DNA]</scope>
    <source>
        <strain evidence="2 5">JCM 16430</strain>
    </source>
</reference>
<sequence length="129" mass="13961">MQTSSGYRPILDGAANAYAPFAAAVDVARDRYRTNGSLLVHCEAGIARSVAVVATTLAAEQQAHSFEQALGRIREVRPSASPAPSLIRHAEQYLGESIDDGVLRGSTVRLGLIRIAQAMNRWRLRLQCS</sequence>
<dbReference type="InterPro" id="IPR000387">
    <property type="entry name" value="Tyr_Pase_dom"/>
</dbReference>
<dbReference type="SUPFAM" id="SSF52799">
    <property type="entry name" value="(Phosphotyrosine protein) phosphatases II"/>
    <property type="match status" value="1"/>
</dbReference>
<dbReference type="AlphaFoldDB" id="A0A3M0CWG3"/>
<name>A0A3M0CWG3_9EURY</name>
<accession>A0A3M0CWG3</accession>
<keyword evidence="5" id="KW-1185">Reference proteome</keyword>